<dbReference type="GO" id="GO:0016020">
    <property type="term" value="C:membrane"/>
    <property type="evidence" value="ECO:0007669"/>
    <property type="project" value="InterPro"/>
</dbReference>
<comment type="caution">
    <text evidence="2">The sequence shown here is derived from an EMBL/GenBank/DDBJ whole genome shotgun (WGS) entry which is preliminary data.</text>
</comment>
<evidence type="ECO:0000313" key="2">
    <source>
        <dbReference type="EMBL" id="MBW4708123.1"/>
    </source>
</evidence>
<dbReference type="InterPro" id="IPR002825">
    <property type="entry name" value="Pept_S49_ser-pept_pro"/>
</dbReference>
<feature type="region of interest" description="Disordered" evidence="1">
    <location>
        <begin position="308"/>
        <end position="333"/>
    </location>
</feature>
<dbReference type="Pfam" id="PF01972">
    <property type="entry name" value="SDH_protease"/>
    <property type="match status" value="1"/>
</dbReference>
<dbReference type="Proteomes" id="UP001138661">
    <property type="component" value="Unassembled WGS sequence"/>
</dbReference>
<dbReference type="PANTHER" id="PTHR35984">
    <property type="entry name" value="PERIPLASMIC SERINE PROTEASE"/>
    <property type="match status" value="1"/>
</dbReference>
<accession>A0A9X1FUX0</accession>
<reference evidence="2" key="1">
    <citation type="submission" date="2021-07" db="EMBL/GenBank/DDBJ databases">
        <title>Roseobacter insulae sp. nov., isolated from a tidal flat.</title>
        <authorList>
            <person name="Park S."/>
            <person name="Yoon J.-H."/>
        </authorList>
    </citation>
    <scope>NUCLEOTIDE SEQUENCE</scope>
    <source>
        <strain evidence="2">YSTF-M11</strain>
    </source>
</reference>
<proteinExistence type="predicted"/>
<evidence type="ECO:0000256" key="1">
    <source>
        <dbReference type="SAM" id="MobiDB-lite"/>
    </source>
</evidence>
<organism evidence="2 3">
    <name type="scientific">Roseobacter insulae</name>
    <dbReference type="NCBI Taxonomy" id="2859783"/>
    <lineage>
        <taxon>Bacteria</taxon>
        <taxon>Pseudomonadati</taxon>
        <taxon>Pseudomonadota</taxon>
        <taxon>Alphaproteobacteria</taxon>
        <taxon>Rhodobacterales</taxon>
        <taxon>Roseobacteraceae</taxon>
        <taxon>Roseobacter</taxon>
    </lineage>
</organism>
<protein>
    <recommendedName>
        <fullName evidence="4">Serine protease</fullName>
    </recommendedName>
</protein>
<evidence type="ECO:0008006" key="4">
    <source>
        <dbReference type="Google" id="ProtNLM"/>
    </source>
</evidence>
<sequence>MDFATRKPFYDKIEQERETKIISYVTGDRQNAEAQIGADCIDIFVDLLDAIGPTQRISLLLHTNGGNTAAAWRLVNLIKTFCDELEVLIPYKAMSAGTLISLGAQNIVMSKQAALGPIDPSLTHPLGPQAPGGNQLARLPVSVEAVRGYMDAATQDLGIKDDKVLGDLLTDLSNKVHPLVLGEIFRSRAQIRFLAEKLLKGHVNDTEKVQAIVDFLCADSGSHDYTINRREAASLGLPVEKPSVDFYDILKSVHRSYSQQMKLAEPFNLQTVGPPNQATQYQLVRGIIESVDGGSHGFVTEGTIIRSMVQPPPPNPPQEQFQDQRTFEGWRTL</sequence>
<gene>
    <name evidence="2" type="ORF">KX928_10020</name>
</gene>
<keyword evidence="3" id="KW-1185">Reference proteome</keyword>
<evidence type="ECO:0000313" key="3">
    <source>
        <dbReference type="Proteomes" id="UP001138661"/>
    </source>
</evidence>
<dbReference type="PANTHER" id="PTHR35984:SF1">
    <property type="entry name" value="PERIPLASMIC SERINE PROTEASE"/>
    <property type="match status" value="1"/>
</dbReference>
<dbReference type="RefSeq" id="WP_219501575.1">
    <property type="nucleotide sequence ID" value="NZ_JAHXDN010000002.1"/>
</dbReference>
<name>A0A9X1FUX0_9RHOB</name>
<dbReference type="EMBL" id="JAHXDN010000002">
    <property type="protein sequence ID" value="MBW4708123.1"/>
    <property type="molecule type" value="Genomic_DNA"/>
</dbReference>
<dbReference type="AlphaFoldDB" id="A0A9X1FUX0"/>